<dbReference type="AlphaFoldDB" id="A0A8C5IY07"/>
<name>A0A8C5IY07_JUNHY</name>
<accession>A0A8C5IY07</accession>
<reference evidence="1" key="2">
    <citation type="submission" date="2025-09" db="UniProtKB">
        <authorList>
            <consortium name="Ensembl"/>
        </authorList>
    </citation>
    <scope>IDENTIFICATION</scope>
</reference>
<keyword evidence="2" id="KW-1185">Reference proteome</keyword>
<sequence length="187" mass="20616">MCIPFLGKYHWPVSGRSCQTCTPRSWDGFYPEELAPLGFRDASRLTEADTRFRGWLVRRICGFLAAWQWEIPAESPGELLQRICSSRRVQDAASSPEPGPRGDEGSQQSCKEEICQILGEIQAPLSPLLLRSGGSRGNSLGDGERSLWGDARGSVGWVPGIGFGVFWDFEGMHVDSLSGFLGSFWGM</sequence>
<organism evidence="1 2">
    <name type="scientific">Junco hyemalis</name>
    <name type="common">Dark-eyed junco</name>
    <dbReference type="NCBI Taxonomy" id="40217"/>
    <lineage>
        <taxon>Eukaryota</taxon>
        <taxon>Metazoa</taxon>
        <taxon>Chordata</taxon>
        <taxon>Craniata</taxon>
        <taxon>Vertebrata</taxon>
        <taxon>Euteleostomi</taxon>
        <taxon>Archelosauria</taxon>
        <taxon>Archosauria</taxon>
        <taxon>Dinosauria</taxon>
        <taxon>Saurischia</taxon>
        <taxon>Theropoda</taxon>
        <taxon>Coelurosauria</taxon>
        <taxon>Aves</taxon>
        <taxon>Neognathae</taxon>
        <taxon>Neoaves</taxon>
        <taxon>Telluraves</taxon>
        <taxon>Australaves</taxon>
        <taxon>Passeriformes</taxon>
        <taxon>Passerellidae</taxon>
        <taxon>Junco</taxon>
    </lineage>
</organism>
<proteinExistence type="predicted"/>
<dbReference type="Proteomes" id="UP000694408">
    <property type="component" value="Unplaced"/>
</dbReference>
<protein>
    <recommendedName>
        <fullName evidence="3">GPAT2 acyltransferase</fullName>
    </recommendedName>
</protein>
<evidence type="ECO:0000313" key="1">
    <source>
        <dbReference type="Ensembl" id="ENSJHYP00000010833.1"/>
    </source>
</evidence>
<dbReference type="Ensembl" id="ENSJHYT00000013096.1">
    <property type="protein sequence ID" value="ENSJHYP00000010833.1"/>
    <property type="gene ID" value="ENSJHYG00000008470.1"/>
</dbReference>
<evidence type="ECO:0000313" key="2">
    <source>
        <dbReference type="Proteomes" id="UP000694408"/>
    </source>
</evidence>
<evidence type="ECO:0008006" key="3">
    <source>
        <dbReference type="Google" id="ProtNLM"/>
    </source>
</evidence>
<reference evidence="1" key="1">
    <citation type="submission" date="2025-08" db="UniProtKB">
        <authorList>
            <consortium name="Ensembl"/>
        </authorList>
    </citation>
    <scope>IDENTIFICATION</scope>
</reference>